<evidence type="ECO:0000313" key="3">
    <source>
        <dbReference type="Proteomes" id="UP001295740"/>
    </source>
</evidence>
<evidence type="ECO:0000313" key="1">
    <source>
        <dbReference type="EMBL" id="CAJ2506572.1"/>
    </source>
</evidence>
<proteinExistence type="predicted"/>
<accession>A0AAI8VL37</accession>
<keyword evidence="3" id="KW-1185">Reference proteome</keyword>
<name>A0AAI8VL37_9PEZI</name>
<dbReference type="AlphaFoldDB" id="A0AAI8VL37"/>
<dbReference type="EMBL" id="CAUWAG010000008">
    <property type="protein sequence ID" value="CAJ2506572.1"/>
    <property type="molecule type" value="Genomic_DNA"/>
</dbReference>
<dbReference type="EMBL" id="CAUWAG010000008">
    <property type="protein sequence ID" value="CAJ2506577.1"/>
    <property type="molecule type" value="Genomic_DNA"/>
</dbReference>
<organism evidence="2 3">
    <name type="scientific">Anthostomella pinea</name>
    <dbReference type="NCBI Taxonomy" id="933095"/>
    <lineage>
        <taxon>Eukaryota</taxon>
        <taxon>Fungi</taxon>
        <taxon>Dikarya</taxon>
        <taxon>Ascomycota</taxon>
        <taxon>Pezizomycotina</taxon>
        <taxon>Sordariomycetes</taxon>
        <taxon>Xylariomycetidae</taxon>
        <taxon>Xylariales</taxon>
        <taxon>Xylariaceae</taxon>
        <taxon>Anthostomella</taxon>
    </lineage>
</organism>
<dbReference type="Proteomes" id="UP001295740">
    <property type="component" value="Unassembled WGS sequence"/>
</dbReference>
<evidence type="ECO:0000313" key="2">
    <source>
        <dbReference type="EMBL" id="CAJ2506577.1"/>
    </source>
</evidence>
<reference evidence="2" key="1">
    <citation type="submission" date="2023-10" db="EMBL/GenBank/DDBJ databases">
        <authorList>
            <person name="Hackl T."/>
        </authorList>
    </citation>
    <scope>NUCLEOTIDE SEQUENCE</scope>
</reference>
<protein>
    <submittedName>
        <fullName evidence="1">Uu.00g007020.m01.CDS01</fullName>
    </submittedName>
    <submittedName>
        <fullName evidence="2">Uu.00g007070.m01.CDS01</fullName>
    </submittedName>
</protein>
<gene>
    <name evidence="1" type="ORF">KHLLAP_LOCUS7040</name>
    <name evidence="2" type="ORF">KHLLAP_LOCUS7045</name>
</gene>
<comment type="caution">
    <text evidence="2">The sequence shown here is derived from an EMBL/GenBank/DDBJ whole genome shotgun (WGS) entry which is preliminary data.</text>
</comment>
<sequence>MFDPDSRWHFVSTIPRGPRAKVMAASFPSVPKWYAQAKGKGNISHISFHAQDGVFFNYETSEKARTVSNKTETTYSQGCVIATYGTKTHGGKIAYGPGVISTCRGGKDKPSCQAIAGGLGVAFAPVAAGHEQASADEVTSEQYPLYHKQGRVDSELRDLLCEWQTQNGGNTIQPQQLAIRGIMITPIKRNNSVCGTELKGPTPVSTFSYTGTVEDVSLNYTVSVLTTPQRSLVPEITNVPTATPVCYVHDSDPFHGDSNRYCACDNYKTLPFLTSFTFSTQAAESQSCDYTTLPPRDANRDSIPSLTSATPTITLGPNLQGRDLTITKDFGPPITTTPNCQVCTPVGAYGYDASCYSLQGCVVPTAAVTLQAGSSPVHVGTVTGTALYTGVSNALETLCPTQAQNCTVDTAQIGSVTYIEDNTLFGDGFAGPQYYNPWGRMAPEPGETAWMDVQLEFKEGAGSQHHHQIKQIS</sequence>